<gene>
    <name evidence="4" type="ORF">H0485_08050</name>
</gene>
<evidence type="ECO:0000256" key="1">
    <source>
        <dbReference type="ARBA" id="ARBA00004196"/>
    </source>
</evidence>
<sequence length="177" mass="19178">MQMARDQLAEAEDLAAQIAPALALLEAEFSLKLTELQLEHAFLARERKAVQEQIDALQLRSETAGVISFIAPALTTGALVAVRRGEHVISLAHPGMFRAKIAINVRDLSLFTNRRVIARLSLEASHLTGQVTRISALRSPLPDGSTHEVEISFDPTTPEAEPQSASCLFEAFAEAAP</sequence>
<evidence type="ECO:0000256" key="2">
    <source>
        <dbReference type="ARBA" id="ARBA00023054"/>
    </source>
</evidence>
<evidence type="ECO:0000313" key="4">
    <source>
        <dbReference type="EMBL" id="MCB5409950.1"/>
    </source>
</evidence>
<dbReference type="PANTHER" id="PTHR32347:SF23">
    <property type="entry name" value="BLL5650 PROTEIN"/>
    <property type="match status" value="1"/>
</dbReference>
<dbReference type="InterPro" id="IPR050465">
    <property type="entry name" value="UPF0194_transport"/>
</dbReference>
<protein>
    <submittedName>
        <fullName evidence="4">HlyD family efflux transporter periplasmic adaptor subunit</fullName>
    </submittedName>
</protein>
<keyword evidence="2 3" id="KW-0175">Coiled coil</keyword>
<feature type="coiled-coil region" evidence="3">
    <location>
        <begin position="33"/>
        <end position="60"/>
    </location>
</feature>
<organism evidence="4 5">
    <name type="scientific">Pseudogemmobacter faecipullorum</name>
    <dbReference type="NCBI Taxonomy" id="2755041"/>
    <lineage>
        <taxon>Bacteria</taxon>
        <taxon>Pseudomonadati</taxon>
        <taxon>Pseudomonadota</taxon>
        <taxon>Alphaproteobacteria</taxon>
        <taxon>Rhodobacterales</taxon>
        <taxon>Paracoccaceae</taxon>
        <taxon>Pseudogemmobacter</taxon>
    </lineage>
</organism>
<evidence type="ECO:0000256" key="3">
    <source>
        <dbReference type="SAM" id="Coils"/>
    </source>
</evidence>
<evidence type="ECO:0000313" key="5">
    <source>
        <dbReference type="Proteomes" id="UP001198571"/>
    </source>
</evidence>
<dbReference type="PANTHER" id="PTHR32347">
    <property type="entry name" value="EFFLUX SYSTEM COMPONENT YKNX-RELATED"/>
    <property type="match status" value="1"/>
</dbReference>
<keyword evidence="5" id="KW-1185">Reference proteome</keyword>
<dbReference type="Proteomes" id="UP001198571">
    <property type="component" value="Unassembled WGS sequence"/>
</dbReference>
<reference evidence="4 5" key="1">
    <citation type="submission" date="2020-07" db="EMBL/GenBank/DDBJ databases">
        <title>Pseudogemmobacter sp. nov., isolated from poultry manure in Taiwan.</title>
        <authorList>
            <person name="Lin S.-Y."/>
            <person name="Tang Y.-S."/>
            <person name="Young C.-C."/>
        </authorList>
    </citation>
    <scope>NUCLEOTIDE SEQUENCE [LARGE SCALE GENOMIC DNA]</scope>
    <source>
        <strain evidence="4 5">CC-YST710</strain>
    </source>
</reference>
<dbReference type="EMBL" id="JACDXX010000006">
    <property type="protein sequence ID" value="MCB5409950.1"/>
    <property type="molecule type" value="Genomic_DNA"/>
</dbReference>
<accession>A0ABS8CL71</accession>
<name>A0ABS8CL71_9RHOB</name>
<proteinExistence type="predicted"/>
<comment type="caution">
    <text evidence="4">The sequence shown here is derived from an EMBL/GenBank/DDBJ whole genome shotgun (WGS) entry which is preliminary data.</text>
</comment>
<comment type="subcellular location">
    <subcellularLocation>
        <location evidence="1">Cell envelope</location>
    </subcellularLocation>
</comment>